<dbReference type="InterPro" id="IPR001640">
    <property type="entry name" value="Lgt"/>
</dbReference>
<evidence type="ECO:0000313" key="8">
    <source>
        <dbReference type="EMBL" id="AKA70628.1"/>
    </source>
</evidence>
<feature type="transmembrane region" description="Helical" evidence="7">
    <location>
        <begin position="84"/>
        <end position="104"/>
    </location>
</feature>
<evidence type="ECO:0000256" key="3">
    <source>
        <dbReference type="ARBA" id="ARBA00022679"/>
    </source>
</evidence>
<dbReference type="Pfam" id="PF01790">
    <property type="entry name" value="LGT"/>
    <property type="match status" value="1"/>
</dbReference>
<dbReference type="AlphaFoldDB" id="A0A0E3M7E3"/>
<feature type="transmembrane region" description="Helical" evidence="7">
    <location>
        <begin position="225"/>
        <end position="248"/>
    </location>
</feature>
<organism evidence="8 9">
    <name type="scientific">Clostridium scatologenes</name>
    <dbReference type="NCBI Taxonomy" id="1548"/>
    <lineage>
        <taxon>Bacteria</taxon>
        <taxon>Bacillati</taxon>
        <taxon>Bacillota</taxon>
        <taxon>Clostridia</taxon>
        <taxon>Eubacteriales</taxon>
        <taxon>Clostridiaceae</taxon>
        <taxon>Clostridium</taxon>
    </lineage>
</organism>
<dbReference type="GO" id="GO:0042158">
    <property type="term" value="P:lipoprotein biosynthetic process"/>
    <property type="evidence" value="ECO:0007669"/>
    <property type="project" value="UniProtKB-UniRule"/>
</dbReference>
<protein>
    <recommendedName>
        <fullName evidence="7">Phosphatidylglycerol--prolipoprotein diacylglyceryl transferase</fullName>
        <ecNumber evidence="7">2.5.1.145</ecNumber>
    </recommendedName>
</protein>
<dbReference type="EMBL" id="CP009933">
    <property type="protein sequence ID" value="AKA70628.1"/>
    <property type="molecule type" value="Genomic_DNA"/>
</dbReference>
<evidence type="ECO:0000256" key="2">
    <source>
        <dbReference type="ARBA" id="ARBA00022475"/>
    </source>
</evidence>
<feature type="transmembrane region" description="Helical" evidence="7">
    <location>
        <begin position="196"/>
        <end position="213"/>
    </location>
</feature>
<keyword evidence="9" id="KW-1185">Reference proteome</keyword>
<evidence type="ECO:0000256" key="5">
    <source>
        <dbReference type="ARBA" id="ARBA00022989"/>
    </source>
</evidence>
<dbReference type="GO" id="GO:0008961">
    <property type="term" value="F:phosphatidylglycerol-prolipoprotein diacylglyceryl transferase activity"/>
    <property type="evidence" value="ECO:0007669"/>
    <property type="project" value="UniProtKB-UniRule"/>
</dbReference>
<sequence>MNPIAFSINGFDVRWYGVIIGTGVILALMLGNINCKARNYNFDNIIDVFLISFPFAVIGARAYYVFFEFDQYKNNIIDMFNIRLGGLAIHGGILFGLAAAFIYTRYKKINFLELADIAAPSIVLGQAIGRWGNFFNGEAHGGVVSYQFISQFPLFIQKGMYIDGSYYHPTFLYESIWNLCVCLILIYLLRRVLKDGTVILSYVGLYSLGRFFIEGLRTDSLMFYGIRTAQLVSIFGMIFSITFLIFIYKKHSFTKKLT</sequence>
<evidence type="ECO:0000313" key="9">
    <source>
        <dbReference type="Proteomes" id="UP000033115"/>
    </source>
</evidence>
<keyword evidence="6 7" id="KW-0472">Membrane</keyword>
<gene>
    <name evidence="7" type="primary">lgt</name>
    <name evidence="8" type="ORF">CSCA_3503</name>
</gene>
<keyword evidence="8" id="KW-0449">Lipoprotein</keyword>
<dbReference type="PANTHER" id="PTHR30589">
    <property type="entry name" value="PROLIPOPROTEIN DIACYLGLYCERYL TRANSFERASE"/>
    <property type="match status" value="1"/>
</dbReference>
<comment type="catalytic activity">
    <reaction evidence="7">
        <text>L-cysteinyl-[prolipoprotein] + a 1,2-diacyl-sn-glycero-3-phospho-(1'-sn-glycerol) = an S-1,2-diacyl-sn-glyceryl-L-cysteinyl-[prolipoprotein] + sn-glycerol 1-phosphate + H(+)</text>
        <dbReference type="Rhea" id="RHEA:56712"/>
        <dbReference type="Rhea" id="RHEA-COMP:14679"/>
        <dbReference type="Rhea" id="RHEA-COMP:14680"/>
        <dbReference type="ChEBI" id="CHEBI:15378"/>
        <dbReference type="ChEBI" id="CHEBI:29950"/>
        <dbReference type="ChEBI" id="CHEBI:57685"/>
        <dbReference type="ChEBI" id="CHEBI:64716"/>
        <dbReference type="ChEBI" id="CHEBI:140658"/>
        <dbReference type="EC" id="2.5.1.145"/>
    </reaction>
</comment>
<keyword evidence="4 7" id="KW-0812">Transmembrane</keyword>
<dbReference type="PANTHER" id="PTHR30589:SF0">
    <property type="entry name" value="PHOSPHATIDYLGLYCEROL--PROLIPOPROTEIN DIACYLGLYCERYL TRANSFERASE"/>
    <property type="match status" value="1"/>
</dbReference>
<keyword evidence="5 7" id="KW-1133">Transmembrane helix</keyword>
<name>A0A0E3M7E3_CLOSL</name>
<dbReference type="UniPathway" id="UPA00664"/>
<feature type="transmembrane region" description="Helical" evidence="7">
    <location>
        <begin position="170"/>
        <end position="189"/>
    </location>
</feature>
<feature type="transmembrane region" description="Helical" evidence="7">
    <location>
        <begin position="15"/>
        <end position="33"/>
    </location>
</feature>
<feature type="binding site" evidence="7">
    <location>
        <position position="130"/>
    </location>
    <ligand>
        <name>a 1,2-diacyl-sn-glycero-3-phospho-(1'-sn-glycerol)</name>
        <dbReference type="ChEBI" id="CHEBI:64716"/>
    </ligand>
</feature>
<evidence type="ECO:0000256" key="7">
    <source>
        <dbReference type="HAMAP-Rule" id="MF_01147"/>
    </source>
</evidence>
<keyword evidence="3 7" id="KW-0808">Transferase</keyword>
<dbReference type="HOGENOM" id="CLU_013386_0_1_9"/>
<dbReference type="GO" id="GO:0005886">
    <property type="term" value="C:plasma membrane"/>
    <property type="evidence" value="ECO:0007669"/>
    <property type="project" value="UniProtKB-SubCell"/>
</dbReference>
<comment type="function">
    <text evidence="7">Catalyzes the transfer of the diacylglyceryl group from phosphatidylglycerol to the sulfhydryl group of the N-terminal cysteine of a prolipoprotein, the first step in the formation of mature lipoproteins.</text>
</comment>
<dbReference type="HAMAP" id="MF_01147">
    <property type="entry name" value="Lgt"/>
    <property type="match status" value="1"/>
</dbReference>
<feature type="transmembrane region" description="Helical" evidence="7">
    <location>
        <begin position="45"/>
        <end position="64"/>
    </location>
</feature>
<reference evidence="8 9" key="1">
    <citation type="journal article" date="2015" name="J. Biotechnol.">
        <title>Complete genome sequence of a malodorant-producing acetogen, Clostridium scatologenes ATCC 25775(T).</title>
        <authorList>
            <person name="Zhu Z."/>
            <person name="Guo T."/>
            <person name="Zheng H."/>
            <person name="Song T."/>
            <person name="Ouyang P."/>
            <person name="Xie J."/>
        </authorList>
    </citation>
    <scope>NUCLEOTIDE SEQUENCE [LARGE SCALE GENOMIC DNA]</scope>
    <source>
        <strain evidence="8 9">ATCC 25775</strain>
    </source>
</reference>
<comment type="pathway">
    <text evidence="7">Protein modification; lipoprotein biosynthesis (diacylglyceryl transfer).</text>
</comment>
<proteinExistence type="inferred from homology"/>
<dbReference type="Proteomes" id="UP000033115">
    <property type="component" value="Chromosome"/>
</dbReference>
<dbReference type="RefSeq" id="WP_029160745.1">
    <property type="nucleotide sequence ID" value="NZ_CP009933.1"/>
</dbReference>
<dbReference type="STRING" id="1548.CSCA_3503"/>
<evidence type="ECO:0000256" key="6">
    <source>
        <dbReference type="ARBA" id="ARBA00023136"/>
    </source>
</evidence>
<keyword evidence="2 7" id="KW-1003">Cell membrane</keyword>
<comment type="similarity">
    <text evidence="1 7">Belongs to the Lgt family.</text>
</comment>
<dbReference type="PROSITE" id="PS01311">
    <property type="entry name" value="LGT"/>
    <property type="match status" value="1"/>
</dbReference>
<accession>A0A0E3M7E3</accession>
<dbReference type="KEGG" id="csq:CSCA_3503"/>
<evidence type="ECO:0000256" key="4">
    <source>
        <dbReference type="ARBA" id="ARBA00022692"/>
    </source>
</evidence>
<dbReference type="EC" id="2.5.1.145" evidence="7"/>
<evidence type="ECO:0000256" key="1">
    <source>
        <dbReference type="ARBA" id="ARBA00007150"/>
    </source>
</evidence>
<comment type="subcellular location">
    <subcellularLocation>
        <location evidence="7">Cell membrane</location>
        <topology evidence="7">Multi-pass membrane protein</topology>
    </subcellularLocation>
</comment>
<dbReference type="NCBIfam" id="TIGR00544">
    <property type="entry name" value="lgt"/>
    <property type="match status" value="1"/>
</dbReference>